<dbReference type="EMBL" id="JAWDJW010006334">
    <property type="protein sequence ID" value="KAK3065529.1"/>
    <property type="molecule type" value="Genomic_DNA"/>
</dbReference>
<protein>
    <submittedName>
        <fullName evidence="1">Uncharacterized protein</fullName>
    </submittedName>
</protein>
<evidence type="ECO:0000313" key="2">
    <source>
        <dbReference type="Proteomes" id="UP001186974"/>
    </source>
</evidence>
<evidence type="ECO:0000313" key="1">
    <source>
        <dbReference type="EMBL" id="KAK3065529.1"/>
    </source>
</evidence>
<keyword evidence="2" id="KW-1185">Reference proteome</keyword>
<proteinExistence type="predicted"/>
<sequence>MSSKLVPSNPAEVMVIRKVTPNITIFSAPFWRFGRIKIGGRGTLVRMSSGALAVFSPTALTPEVKETVASLGEVKYIAALDFEHHMFVGPWHQEYPNAKVLGVEGLPEKREKQGNEKVPWSTIFTAQNKEKVRVDEEFDRDFDYEFVDGHGNKELVFCYKPDRTLIEGDLLFNLPATEQFSKMPSVDPNTGFLTRIFTYISHTRGEALAQRRFIWWGLSAGNRPSYNKSVEKINGWNFDRIVPCHGDVIESGGKGIFQKVMQWHLEAAKKQS</sequence>
<comment type="caution">
    <text evidence="1">The sequence shown here is derived from an EMBL/GenBank/DDBJ whole genome shotgun (WGS) entry which is preliminary data.</text>
</comment>
<accession>A0ACC3DD68</accession>
<organism evidence="1 2">
    <name type="scientific">Coniosporium uncinatum</name>
    <dbReference type="NCBI Taxonomy" id="93489"/>
    <lineage>
        <taxon>Eukaryota</taxon>
        <taxon>Fungi</taxon>
        <taxon>Dikarya</taxon>
        <taxon>Ascomycota</taxon>
        <taxon>Pezizomycotina</taxon>
        <taxon>Dothideomycetes</taxon>
        <taxon>Dothideomycetes incertae sedis</taxon>
        <taxon>Coniosporium</taxon>
    </lineage>
</organism>
<dbReference type="Proteomes" id="UP001186974">
    <property type="component" value="Unassembled WGS sequence"/>
</dbReference>
<gene>
    <name evidence="1" type="ORF">LTS18_000006</name>
</gene>
<name>A0ACC3DD68_9PEZI</name>
<reference evidence="1" key="1">
    <citation type="submission" date="2024-09" db="EMBL/GenBank/DDBJ databases">
        <title>Black Yeasts Isolated from many extreme environments.</title>
        <authorList>
            <person name="Coleine C."/>
            <person name="Stajich J.E."/>
            <person name="Selbmann L."/>
        </authorList>
    </citation>
    <scope>NUCLEOTIDE SEQUENCE</scope>
    <source>
        <strain evidence="1">CCFEE 5737</strain>
    </source>
</reference>